<protein>
    <submittedName>
        <fullName evidence="3">Uncharacterized protein</fullName>
    </submittedName>
</protein>
<keyword evidence="4" id="KW-1185">Reference proteome</keyword>
<dbReference type="STRING" id="675864.SAMN04489747_0081"/>
<keyword evidence="2" id="KW-0472">Membrane</keyword>
<sequence>MSVPPPAPPRPSGPTVSSARPASARTSRRALALIALGVAAVVLVVAGLGTTAYRLTGDLLSLEQQELAGPSMLTDDPSSSDRLLDGLEDAGLTCVLEVADPQVRSCYALHPSRWAHVSWQASPEGSVLGLWIDLDLSAGPFSSRDVVLGGLRAGLGLGTDEAGELTTGVEEALRYPGEEIWTETDWGDLYATASEDRSLLLEGYSWSGEARYSEPRALGPLAGAVALLETRGYRCEQAGEEMTSCTTADYEQVDLHGTSDLTGFDIVPFATTADVADELAALAPGPDATTVTALLDAVGVEPSATAADDWVVVHLDDRVQVVAGCW</sequence>
<accession>A0A1G6RQ09</accession>
<keyword evidence="2" id="KW-1133">Transmembrane helix</keyword>
<evidence type="ECO:0000313" key="4">
    <source>
        <dbReference type="Proteomes" id="UP000198546"/>
    </source>
</evidence>
<dbReference type="EMBL" id="LT629688">
    <property type="protein sequence ID" value="SDD06444.1"/>
    <property type="molecule type" value="Genomic_DNA"/>
</dbReference>
<feature type="transmembrane region" description="Helical" evidence="2">
    <location>
        <begin position="30"/>
        <end position="53"/>
    </location>
</feature>
<evidence type="ECO:0000313" key="3">
    <source>
        <dbReference type="EMBL" id="SDD06444.1"/>
    </source>
</evidence>
<gene>
    <name evidence="3" type="ORF">SAMN04489747_0081</name>
</gene>
<organism evidence="3 4">
    <name type="scientific">Auraticoccus monumenti</name>
    <dbReference type="NCBI Taxonomy" id="675864"/>
    <lineage>
        <taxon>Bacteria</taxon>
        <taxon>Bacillati</taxon>
        <taxon>Actinomycetota</taxon>
        <taxon>Actinomycetes</taxon>
        <taxon>Propionibacteriales</taxon>
        <taxon>Propionibacteriaceae</taxon>
        <taxon>Auraticoccus</taxon>
    </lineage>
</organism>
<evidence type="ECO:0000256" key="2">
    <source>
        <dbReference type="SAM" id="Phobius"/>
    </source>
</evidence>
<feature type="compositionally biased region" description="Pro residues" evidence="1">
    <location>
        <begin position="1"/>
        <end position="12"/>
    </location>
</feature>
<reference evidence="3 4" key="1">
    <citation type="submission" date="2016-10" db="EMBL/GenBank/DDBJ databases">
        <authorList>
            <person name="de Groot N.N."/>
        </authorList>
    </citation>
    <scope>NUCLEOTIDE SEQUENCE [LARGE SCALE GENOMIC DNA]</scope>
    <source>
        <strain evidence="3 4">MON 2.2</strain>
    </source>
</reference>
<feature type="compositionally biased region" description="Low complexity" evidence="1">
    <location>
        <begin position="13"/>
        <end position="22"/>
    </location>
</feature>
<dbReference type="Proteomes" id="UP000198546">
    <property type="component" value="Chromosome i"/>
</dbReference>
<name>A0A1G6RQ09_9ACTN</name>
<dbReference type="AlphaFoldDB" id="A0A1G6RQ09"/>
<dbReference type="RefSeq" id="WP_090589554.1">
    <property type="nucleotide sequence ID" value="NZ_LT629688.1"/>
</dbReference>
<proteinExistence type="predicted"/>
<evidence type="ECO:0000256" key="1">
    <source>
        <dbReference type="SAM" id="MobiDB-lite"/>
    </source>
</evidence>
<keyword evidence="2" id="KW-0812">Transmembrane</keyword>
<feature type="region of interest" description="Disordered" evidence="1">
    <location>
        <begin position="1"/>
        <end position="22"/>
    </location>
</feature>